<dbReference type="Gene3D" id="2.60.120.200">
    <property type="match status" value="1"/>
</dbReference>
<evidence type="ECO:0000256" key="5">
    <source>
        <dbReference type="ARBA" id="ARBA00023136"/>
    </source>
</evidence>
<dbReference type="InterPro" id="IPR005052">
    <property type="entry name" value="Lectin_leg"/>
</dbReference>
<feature type="signal peptide" evidence="7">
    <location>
        <begin position="1"/>
        <end position="15"/>
    </location>
</feature>
<dbReference type="EMBL" id="GEEE01001817">
    <property type="protein sequence ID" value="JAP61408.1"/>
    <property type="molecule type" value="Transcribed_RNA"/>
</dbReference>
<sequence>MSLWLSFLLVSLAYAEDGIFFLRDNSLVAPFAGSWNSYGSTVLTANHISLTTNVKGATGGIFNIYPLYSRDWEVRLGFKVHGSTGSMFGDGFAFWYTQDRIKPGHALGGAEHFRGLGIFFDTYNNHNGEHSHQHPYISAMVSNGSIVYDHDKDGTHTQLAGCHSSFRNHENGAQAKIRYEKEKLTVYIDVGAKSKWTECFSVHGVKLPTGYFLGLSAATGDLTDNHDILFLKTYDVHVQYTAEQLLEDRTLIEPFAATAEAEREHIEDTNRPSRWGKFAQIIWWLFIVTLFVGGCCIAYYLYQGRQSRLKRLY</sequence>
<evidence type="ECO:0000256" key="4">
    <source>
        <dbReference type="ARBA" id="ARBA00022989"/>
    </source>
</evidence>
<dbReference type="GO" id="GO:0005793">
    <property type="term" value="C:endoplasmic reticulum-Golgi intermediate compartment"/>
    <property type="evidence" value="ECO:0007669"/>
    <property type="project" value="TreeGrafter"/>
</dbReference>
<dbReference type="GO" id="GO:0005537">
    <property type="term" value="F:D-mannose binding"/>
    <property type="evidence" value="ECO:0007669"/>
    <property type="project" value="TreeGrafter"/>
</dbReference>
<evidence type="ECO:0000256" key="6">
    <source>
        <dbReference type="SAM" id="Phobius"/>
    </source>
</evidence>
<gene>
    <name evidence="9" type="ORF">TR70398</name>
</gene>
<keyword evidence="3 7" id="KW-0732">Signal</keyword>
<feature type="transmembrane region" description="Helical" evidence="6">
    <location>
        <begin position="281"/>
        <end position="302"/>
    </location>
</feature>
<dbReference type="InterPro" id="IPR013320">
    <property type="entry name" value="ConA-like_dom_sf"/>
</dbReference>
<keyword evidence="5 6" id="KW-0472">Membrane</keyword>
<dbReference type="Pfam" id="PF03388">
    <property type="entry name" value="Lectin_leg-like"/>
    <property type="match status" value="1"/>
</dbReference>
<evidence type="ECO:0000256" key="1">
    <source>
        <dbReference type="ARBA" id="ARBA00004479"/>
    </source>
</evidence>
<dbReference type="GO" id="GO:0005789">
    <property type="term" value="C:endoplasmic reticulum membrane"/>
    <property type="evidence" value="ECO:0007669"/>
    <property type="project" value="TreeGrafter"/>
</dbReference>
<accession>A0A0V0J6P5</accession>
<dbReference type="PANTHER" id="PTHR12223">
    <property type="entry name" value="VESICULAR MANNOSE-BINDING LECTIN"/>
    <property type="match status" value="1"/>
</dbReference>
<name>A0A0V0J6P5_SCHSO</name>
<keyword evidence="2 6" id="KW-0812">Transmembrane</keyword>
<evidence type="ECO:0000256" key="2">
    <source>
        <dbReference type="ARBA" id="ARBA00022692"/>
    </source>
</evidence>
<dbReference type="GO" id="GO:0006888">
    <property type="term" value="P:endoplasmic reticulum to Golgi vesicle-mediated transport"/>
    <property type="evidence" value="ECO:0007669"/>
    <property type="project" value="TreeGrafter"/>
</dbReference>
<dbReference type="PANTHER" id="PTHR12223:SF45">
    <property type="entry name" value="RE50040P"/>
    <property type="match status" value="1"/>
</dbReference>
<evidence type="ECO:0000259" key="8">
    <source>
        <dbReference type="PROSITE" id="PS51328"/>
    </source>
</evidence>
<dbReference type="PROSITE" id="PS51328">
    <property type="entry name" value="L_LECTIN_LIKE"/>
    <property type="match status" value="1"/>
</dbReference>
<proteinExistence type="predicted"/>
<dbReference type="AlphaFoldDB" id="A0A0V0J6P5"/>
<feature type="domain" description="L-type lectin-like" evidence="8">
    <location>
        <begin position="11"/>
        <end position="236"/>
    </location>
</feature>
<dbReference type="InterPro" id="IPR051136">
    <property type="entry name" value="Intracellular_Lectin-GPT"/>
</dbReference>
<protein>
    <recommendedName>
        <fullName evidence="8">L-type lectin-like domain-containing protein</fullName>
    </recommendedName>
</protein>
<organism evidence="9">
    <name type="scientific">Schistocephalus solidus</name>
    <name type="common">Tapeworm</name>
    <dbReference type="NCBI Taxonomy" id="70667"/>
    <lineage>
        <taxon>Eukaryota</taxon>
        <taxon>Metazoa</taxon>
        <taxon>Spiralia</taxon>
        <taxon>Lophotrochozoa</taxon>
        <taxon>Platyhelminthes</taxon>
        <taxon>Cestoda</taxon>
        <taxon>Eucestoda</taxon>
        <taxon>Diphyllobothriidea</taxon>
        <taxon>Diphyllobothriidae</taxon>
        <taxon>Schistocephalus</taxon>
    </lineage>
</organism>
<keyword evidence="4 6" id="KW-1133">Transmembrane helix</keyword>
<evidence type="ECO:0000256" key="3">
    <source>
        <dbReference type="ARBA" id="ARBA00022729"/>
    </source>
</evidence>
<dbReference type="SUPFAM" id="SSF49899">
    <property type="entry name" value="Concanavalin A-like lectins/glucanases"/>
    <property type="match status" value="1"/>
</dbReference>
<evidence type="ECO:0000256" key="7">
    <source>
        <dbReference type="SAM" id="SignalP"/>
    </source>
</evidence>
<dbReference type="GO" id="GO:0000139">
    <property type="term" value="C:Golgi membrane"/>
    <property type="evidence" value="ECO:0007669"/>
    <property type="project" value="TreeGrafter"/>
</dbReference>
<feature type="chain" id="PRO_5013130970" description="L-type lectin-like domain-containing protein" evidence="7">
    <location>
        <begin position="16"/>
        <end position="313"/>
    </location>
</feature>
<comment type="subcellular location">
    <subcellularLocation>
        <location evidence="1">Membrane</location>
        <topology evidence="1">Single-pass type I membrane protein</topology>
    </subcellularLocation>
</comment>
<evidence type="ECO:0000313" key="9">
    <source>
        <dbReference type="EMBL" id="JAP61408.1"/>
    </source>
</evidence>
<reference evidence="9" key="1">
    <citation type="submission" date="2016-01" db="EMBL/GenBank/DDBJ databases">
        <title>Reference transcriptome for the parasite Schistocephalus solidus: insights into the molecular evolution of parasitism.</title>
        <authorList>
            <person name="Hebert F.O."/>
            <person name="Grambauer S."/>
            <person name="Barber I."/>
            <person name="Landry C.R."/>
            <person name="Aubin-Horth N."/>
        </authorList>
    </citation>
    <scope>NUCLEOTIDE SEQUENCE</scope>
</reference>
<dbReference type="GO" id="GO:0030134">
    <property type="term" value="C:COPII-coated ER to Golgi transport vesicle"/>
    <property type="evidence" value="ECO:0007669"/>
    <property type="project" value="TreeGrafter"/>
</dbReference>